<dbReference type="GO" id="GO:0006355">
    <property type="term" value="P:regulation of DNA-templated transcription"/>
    <property type="evidence" value="ECO:0007669"/>
    <property type="project" value="TreeGrafter"/>
</dbReference>
<evidence type="ECO:0000313" key="4">
    <source>
        <dbReference type="Proteomes" id="UP001152888"/>
    </source>
</evidence>
<dbReference type="CDD" id="cd14364">
    <property type="entry name" value="CUE_ASCC2"/>
    <property type="match status" value="1"/>
</dbReference>
<dbReference type="PANTHER" id="PTHR21494">
    <property type="entry name" value="ACTIVATING SIGNAL COINTEGRATOR 1 COMPLEX SUBUNIT 2 ASC-1 COMPLEX SUBUNIT P100"/>
    <property type="match status" value="1"/>
</dbReference>
<dbReference type="Gene3D" id="1.10.8.10">
    <property type="entry name" value="DNA helicase RuvA subunit, C-terminal domain"/>
    <property type="match status" value="1"/>
</dbReference>
<feature type="domain" description="CUE" evidence="2">
    <location>
        <begin position="504"/>
        <end position="547"/>
    </location>
</feature>
<accession>A0A9P0M0Y9</accession>
<dbReference type="Pfam" id="PF02845">
    <property type="entry name" value="CUE"/>
    <property type="match status" value="1"/>
</dbReference>
<feature type="region of interest" description="Disordered" evidence="1">
    <location>
        <begin position="628"/>
        <end position="762"/>
    </location>
</feature>
<dbReference type="SMART" id="SM00546">
    <property type="entry name" value="CUE"/>
    <property type="match status" value="1"/>
</dbReference>
<organism evidence="3 4">
    <name type="scientific">Acanthoscelides obtectus</name>
    <name type="common">Bean weevil</name>
    <name type="synonym">Bruchus obtectus</name>
    <dbReference type="NCBI Taxonomy" id="200917"/>
    <lineage>
        <taxon>Eukaryota</taxon>
        <taxon>Metazoa</taxon>
        <taxon>Ecdysozoa</taxon>
        <taxon>Arthropoda</taxon>
        <taxon>Hexapoda</taxon>
        <taxon>Insecta</taxon>
        <taxon>Pterygota</taxon>
        <taxon>Neoptera</taxon>
        <taxon>Endopterygota</taxon>
        <taxon>Coleoptera</taxon>
        <taxon>Polyphaga</taxon>
        <taxon>Cucujiformia</taxon>
        <taxon>Chrysomeloidea</taxon>
        <taxon>Chrysomelidae</taxon>
        <taxon>Bruchinae</taxon>
        <taxon>Bruchini</taxon>
        <taxon>Acanthoscelides</taxon>
    </lineage>
</organism>
<dbReference type="PANTHER" id="PTHR21494:SF0">
    <property type="entry name" value="ACTIVATING SIGNAL COINTEGRATOR 1 COMPLEX SUBUNIT 2"/>
    <property type="match status" value="1"/>
</dbReference>
<gene>
    <name evidence="3" type="ORF">ACAOBT_LOCUS28365</name>
</gene>
<name>A0A9P0M0Y9_ACAOB</name>
<proteinExistence type="predicted"/>
<dbReference type="AlphaFoldDB" id="A0A9P0M0Y9"/>
<keyword evidence="4" id="KW-1185">Reference proteome</keyword>
<feature type="compositionally biased region" description="Basic and acidic residues" evidence="1">
    <location>
        <begin position="665"/>
        <end position="680"/>
    </location>
</feature>
<sequence>MMESNENSVIDPDDEGIKYTYVNVFKNPNKLPINIIHLEKRYLELRKDLPSDLDGTNLPKCQKFYDRKAIILPALDKRWLPKCILYKFEPYIFTLSKEENSSFISDNTLFIGALEYLLNCNFHQFWCTILFEPTAVVSLRSFLLNPVLPHQSKYLKGEFSDINKTIFSLFLLVYERLTTFKVSETEFMTPDFGLKKLLELKLINLPIVTTLGALYKKINLDFVNKVMLLYFDDTSQLDFQFKEVEQTINQTLIALDTINGHLCGFQKDALIVPISLKPRPAVFNLEWVYSVVNYLLNTMYFLNVMLEFYKPSIEMCLEKDLPFRLPSTYVSIYRELYEMLDDRDEVLIHPELSGMIFDEINLGRAQFVDTYHFFVTHCLDKALEYMNDDRMQNQIVEMYLKLMNTALDDEHFICDYDVEYNIASQNEMFESCTSVDRTRTQFILDCLLKYRRYKTLQKISSLKPDTIEDVFKKFKPPEIVKEEVSPQVVGAKQSVISEKKKEQDVESMIKEIMEMFPHLGDGFVLACLEAYDYNVAEVTNAILEQSLQVQLYDIPFDKIRIPPDPVANKPMMAHTGKKPEYDDALKLLNDKKDMERIKIWVLDGIQYSNDYIYDDEYDDRDFDHVPMKVADNPIDEGEPSLPTFNPNRGELASDTSYSSDEEYDDQGKHVDNKAAPKDNSSKLNFCEDPAVIRERREQRYRSKHPPKNPQQKANVEGKPKGHGQDKNVQKARDKKETQKSSKANHNRKSGASWKRSRGMIPS</sequence>
<protein>
    <recommendedName>
        <fullName evidence="2">CUE domain-containing protein</fullName>
    </recommendedName>
</protein>
<evidence type="ECO:0000313" key="3">
    <source>
        <dbReference type="EMBL" id="CAH2005129.1"/>
    </source>
</evidence>
<dbReference type="GO" id="GO:0043130">
    <property type="term" value="F:ubiquitin binding"/>
    <property type="evidence" value="ECO:0007669"/>
    <property type="project" value="InterPro"/>
</dbReference>
<dbReference type="InterPro" id="IPR003892">
    <property type="entry name" value="CUE"/>
</dbReference>
<evidence type="ECO:0000256" key="1">
    <source>
        <dbReference type="SAM" id="MobiDB-lite"/>
    </source>
</evidence>
<comment type="caution">
    <text evidence="3">The sequence shown here is derived from an EMBL/GenBank/DDBJ whole genome shotgun (WGS) entry which is preliminary data.</text>
</comment>
<dbReference type="SUPFAM" id="SSF46934">
    <property type="entry name" value="UBA-like"/>
    <property type="match status" value="1"/>
</dbReference>
<dbReference type="InterPro" id="IPR041800">
    <property type="entry name" value="ASCC2_CUE"/>
</dbReference>
<dbReference type="InterPro" id="IPR009060">
    <property type="entry name" value="UBA-like_sf"/>
</dbReference>
<feature type="compositionally biased region" description="Basic and acidic residues" evidence="1">
    <location>
        <begin position="715"/>
        <end position="739"/>
    </location>
</feature>
<evidence type="ECO:0000259" key="2">
    <source>
        <dbReference type="PROSITE" id="PS51140"/>
    </source>
</evidence>
<feature type="compositionally biased region" description="Basic and acidic residues" evidence="1">
    <location>
        <begin position="690"/>
        <end position="700"/>
    </location>
</feature>
<dbReference type="Proteomes" id="UP001152888">
    <property type="component" value="Unassembled WGS sequence"/>
</dbReference>
<dbReference type="EMBL" id="CAKOFQ010007625">
    <property type="protein sequence ID" value="CAH2005129.1"/>
    <property type="molecule type" value="Genomic_DNA"/>
</dbReference>
<dbReference type="PROSITE" id="PS51140">
    <property type="entry name" value="CUE"/>
    <property type="match status" value="1"/>
</dbReference>
<dbReference type="InterPro" id="IPR052586">
    <property type="entry name" value="ASCC2"/>
</dbReference>
<dbReference type="OrthoDB" id="5577209at2759"/>
<reference evidence="3" key="1">
    <citation type="submission" date="2022-03" db="EMBL/GenBank/DDBJ databases">
        <authorList>
            <person name="Sayadi A."/>
        </authorList>
    </citation>
    <scope>NUCLEOTIDE SEQUENCE</scope>
</reference>